<dbReference type="Pfam" id="PF00990">
    <property type="entry name" value="GGDEF"/>
    <property type="match status" value="1"/>
</dbReference>
<evidence type="ECO:0000256" key="1">
    <source>
        <dbReference type="SAM" id="Phobius"/>
    </source>
</evidence>
<dbReference type="Proteomes" id="UP001555826">
    <property type="component" value="Unassembled WGS sequence"/>
</dbReference>
<proteinExistence type="predicted"/>
<dbReference type="InterPro" id="IPR035919">
    <property type="entry name" value="EAL_sf"/>
</dbReference>
<organism evidence="4 5">
    <name type="scientific">Kineococcus endophyticus</name>
    <dbReference type="NCBI Taxonomy" id="1181883"/>
    <lineage>
        <taxon>Bacteria</taxon>
        <taxon>Bacillati</taxon>
        <taxon>Actinomycetota</taxon>
        <taxon>Actinomycetes</taxon>
        <taxon>Kineosporiales</taxon>
        <taxon>Kineosporiaceae</taxon>
        <taxon>Kineococcus</taxon>
    </lineage>
</organism>
<dbReference type="InterPro" id="IPR052155">
    <property type="entry name" value="Biofilm_reg_signaling"/>
</dbReference>
<feature type="domain" description="GGDEF" evidence="3">
    <location>
        <begin position="250"/>
        <end position="395"/>
    </location>
</feature>
<accession>A0ABV3P5A5</accession>
<dbReference type="PANTHER" id="PTHR44757:SF2">
    <property type="entry name" value="BIOFILM ARCHITECTURE MAINTENANCE PROTEIN MBAA"/>
    <property type="match status" value="1"/>
</dbReference>
<dbReference type="CDD" id="cd01948">
    <property type="entry name" value="EAL"/>
    <property type="match status" value="1"/>
</dbReference>
<reference evidence="4 5" key="1">
    <citation type="submission" date="2024-07" db="EMBL/GenBank/DDBJ databases">
        <authorList>
            <person name="Thanompreechachai J."/>
            <person name="Duangmal K."/>
        </authorList>
    </citation>
    <scope>NUCLEOTIDE SEQUENCE [LARGE SCALE GENOMIC DNA]</scope>
    <source>
        <strain evidence="4 5">KCTC 19886</strain>
    </source>
</reference>
<protein>
    <submittedName>
        <fullName evidence="4">EAL domain-containing protein</fullName>
    </submittedName>
</protein>
<dbReference type="Gene3D" id="3.20.20.450">
    <property type="entry name" value="EAL domain"/>
    <property type="match status" value="1"/>
</dbReference>
<dbReference type="InterPro" id="IPR001633">
    <property type="entry name" value="EAL_dom"/>
</dbReference>
<feature type="transmembrane region" description="Helical" evidence="1">
    <location>
        <begin position="62"/>
        <end position="81"/>
    </location>
</feature>
<keyword evidence="5" id="KW-1185">Reference proteome</keyword>
<dbReference type="NCBIfam" id="TIGR00254">
    <property type="entry name" value="GGDEF"/>
    <property type="match status" value="1"/>
</dbReference>
<dbReference type="PROSITE" id="PS50887">
    <property type="entry name" value="GGDEF"/>
    <property type="match status" value="1"/>
</dbReference>
<dbReference type="RefSeq" id="WP_367637326.1">
    <property type="nucleotide sequence ID" value="NZ_JBFNQN010000004.1"/>
</dbReference>
<dbReference type="PROSITE" id="PS50883">
    <property type="entry name" value="EAL"/>
    <property type="match status" value="1"/>
</dbReference>
<keyword evidence="1" id="KW-0472">Membrane</keyword>
<dbReference type="InterPro" id="IPR029787">
    <property type="entry name" value="Nucleotide_cyclase"/>
</dbReference>
<feature type="domain" description="EAL" evidence="2">
    <location>
        <begin position="404"/>
        <end position="664"/>
    </location>
</feature>
<feature type="transmembrane region" description="Helical" evidence="1">
    <location>
        <begin position="101"/>
        <end position="120"/>
    </location>
</feature>
<keyword evidence="1" id="KW-0812">Transmembrane</keyword>
<evidence type="ECO:0000313" key="5">
    <source>
        <dbReference type="Proteomes" id="UP001555826"/>
    </source>
</evidence>
<dbReference type="PANTHER" id="PTHR44757">
    <property type="entry name" value="DIGUANYLATE CYCLASE DGCP"/>
    <property type="match status" value="1"/>
</dbReference>
<name>A0ABV3P5A5_9ACTN</name>
<dbReference type="InterPro" id="IPR043128">
    <property type="entry name" value="Rev_trsase/Diguanyl_cyclase"/>
</dbReference>
<comment type="caution">
    <text evidence="4">The sequence shown here is derived from an EMBL/GenBank/DDBJ whole genome shotgun (WGS) entry which is preliminary data.</text>
</comment>
<evidence type="ECO:0000259" key="2">
    <source>
        <dbReference type="PROSITE" id="PS50883"/>
    </source>
</evidence>
<dbReference type="SMART" id="SM00052">
    <property type="entry name" value="EAL"/>
    <property type="match status" value="1"/>
</dbReference>
<feature type="transmembrane region" description="Helical" evidence="1">
    <location>
        <begin position="181"/>
        <end position="202"/>
    </location>
</feature>
<dbReference type="SMART" id="SM00267">
    <property type="entry name" value="GGDEF"/>
    <property type="match status" value="1"/>
</dbReference>
<dbReference type="Gene3D" id="3.30.70.270">
    <property type="match status" value="1"/>
</dbReference>
<dbReference type="CDD" id="cd01949">
    <property type="entry name" value="GGDEF"/>
    <property type="match status" value="1"/>
</dbReference>
<sequence>MNHAAPGVPVRDTPRHAWTRWLPQGHALSPAEWRRRHRWVCAVLLVHVLVVPAYALAWKLPLLQAAGFGAVLAVFLAAAGFDDLRRYLADDPALPAWSPAWLRSCAAALGLVVASGEIVQISSGWTEAHFHFFVMVPVVALYEAWAPFTVAVGYVLFQHGIVGTLYPQIVFHNATAHHHPWQFAVVHALLFAAACTGSLTMWRLAEASRVRQGVLLEQMQHRALHDLLTGLPNRAALRATLETELARGGDDLAVLMVDLDRFKEVNDTLGHACGDDLLQQVAVRLGSAVRDGDVLARLGGDEFAVVLPGSSARDARVVADRMRLALAGDLVVAEVAVDVDASIGITGRHHAATLRDPLDDGPGDVTDEIELLLRQADIAMYSAKTRRTGVAVYDPGDDENSSQRLSTLAELRAALEVGEDEQLHLHYLPVVEISSGSVRTVEALVRWRHPTRGLLPPAAFVPAAAETALAEPLTAFVLARALHQVAAWREEDLQVQVSVNVPARCLRPQFVTTVLDALAAAGLGSHCLRLEITEGGALHEDRTVAEVLVRLRQSGVSISVDDFGTGLASLSALRTLPVDELKLDPELVHGLAGDDPLARNADTVLVRSIVDIAHGLSLRVVAEGVETPALAAAVAAAGCDLAQGFHHSHPLPAEEVPALLRGTAPVVSG</sequence>
<dbReference type="Pfam" id="PF00563">
    <property type="entry name" value="EAL"/>
    <property type="match status" value="1"/>
</dbReference>
<evidence type="ECO:0000259" key="3">
    <source>
        <dbReference type="PROSITE" id="PS50887"/>
    </source>
</evidence>
<dbReference type="EMBL" id="JBFNQN010000004">
    <property type="protein sequence ID" value="MEW9264578.1"/>
    <property type="molecule type" value="Genomic_DNA"/>
</dbReference>
<feature type="transmembrane region" description="Helical" evidence="1">
    <location>
        <begin position="132"/>
        <end position="157"/>
    </location>
</feature>
<feature type="transmembrane region" description="Helical" evidence="1">
    <location>
        <begin position="37"/>
        <end position="55"/>
    </location>
</feature>
<dbReference type="SUPFAM" id="SSF55073">
    <property type="entry name" value="Nucleotide cyclase"/>
    <property type="match status" value="1"/>
</dbReference>
<keyword evidence="1" id="KW-1133">Transmembrane helix</keyword>
<dbReference type="SUPFAM" id="SSF141868">
    <property type="entry name" value="EAL domain-like"/>
    <property type="match status" value="1"/>
</dbReference>
<evidence type="ECO:0000313" key="4">
    <source>
        <dbReference type="EMBL" id="MEW9264578.1"/>
    </source>
</evidence>
<dbReference type="InterPro" id="IPR000160">
    <property type="entry name" value="GGDEF_dom"/>
</dbReference>
<gene>
    <name evidence="4" type="ORF">AB1207_07455</name>
</gene>